<feature type="coiled-coil region" evidence="5">
    <location>
        <begin position="150"/>
        <end position="177"/>
    </location>
</feature>
<organism evidence="8 9">
    <name type="scientific">Rhizopus oryzae</name>
    <name type="common">Mucormycosis agent</name>
    <name type="synonym">Rhizopus arrhizus var. delemar</name>
    <dbReference type="NCBI Taxonomy" id="64495"/>
    <lineage>
        <taxon>Eukaryota</taxon>
        <taxon>Fungi</taxon>
        <taxon>Fungi incertae sedis</taxon>
        <taxon>Mucoromycota</taxon>
        <taxon>Mucoromycotina</taxon>
        <taxon>Mucoromycetes</taxon>
        <taxon>Mucorales</taxon>
        <taxon>Mucorineae</taxon>
        <taxon>Rhizopodaceae</taxon>
        <taxon>Rhizopus</taxon>
    </lineage>
</organism>
<dbReference type="PANTHER" id="PTHR12630:SF1">
    <property type="entry name" value="GLUCOSIDASE 2 SUBUNIT BETA"/>
    <property type="match status" value="1"/>
</dbReference>
<keyword evidence="4" id="KW-1015">Disulfide bond</keyword>
<feature type="coiled-coil region" evidence="5">
    <location>
        <begin position="208"/>
        <end position="279"/>
    </location>
</feature>
<evidence type="ECO:0000256" key="1">
    <source>
        <dbReference type="ARBA" id="ARBA00022387"/>
    </source>
</evidence>
<evidence type="ECO:0000256" key="4">
    <source>
        <dbReference type="ARBA" id="ARBA00023157"/>
    </source>
</evidence>
<dbReference type="GO" id="GO:0017177">
    <property type="term" value="C:glucosidase II complex"/>
    <property type="evidence" value="ECO:0007669"/>
    <property type="project" value="TreeGrafter"/>
</dbReference>
<evidence type="ECO:0000313" key="9">
    <source>
        <dbReference type="Proteomes" id="UP000716291"/>
    </source>
</evidence>
<dbReference type="InterPro" id="IPR009011">
    <property type="entry name" value="Man6P_isomerase_rcpt-bd_dom_sf"/>
</dbReference>
<evidence type="ECO:0000256" key="2">
    <source>
        <dbReference type="ARBA" id="ARBA00022729"/>
    </source>
</evidence>
<feature type="chain" id="PRO_5040498074" description="Glucosidase 2 subunit beta" evidence="6">
    <location>
        <begin position="21"/>
        <end position="496"/>
    </location>
</feature>
<protein>
    <recommendedName>
        <fullName evidence="1">Glucosidase 2 subunit beta</fullName>
    </recommendedName>
</protein>
<dbReference type="Pfam" id="PF12999">
    <property type="entry name" value="PRKCSH-like"/>
    <property type="match status" value="1"/>
</dbReference>
<comment type="caution">
    <text evidence="8">The sequence shown here is derived from an EMBL/GenBank/DDBJ whole genome shotgun (WGS) entry which is preliminary data.</text>
</comment>
<evidence type="ECO:0000259" key="7">
    <source>
        <dbReference type="PROSITE" id="PS51914"/>
    </source>
</evidence>
<keyword evidence="9" id="KW-1185">Reference proteome</keyword>
<dbReference type="EMBL" id="JAANQT010000446">
    <property type="protein sequence ID" value="KAG1310942.1"/>
    <property type="molecule type" value="Genomic_DNA"/>
</dbReference>
<dbReference type="Gene3D" id="2.70.130.10">
    <property type="entry name" value="Mannose-6-phosphate receptor binding domain"/>
    <property type="match status" value="1"/>
</dbReference>
<evidence type="ECO:0000256" key="3">
    <source>
        <dbReference type="ARBA" id="ARBA00022824"/>
    </source>
</evidence>
<accession>A0A9P6XDL0</accession>
<dbReference type="Pfam" id="PF13015">
    <property type="entry name" value="PRKCSH_1"/>
    <property type="match status" value="1"/>
</dbReference>
<dbReference type="InterPro" id="IPR044865">
    <property type="entry name" value="MRH_dom"/>
</dbReference>
<sequence>MVSFALKLPYILAAIALVKASHIKGVSPEKQALYQSSSDGTWQCLDGSKVISYSAINDDYCDCPDGSDEPGTSACPNGYFYCENKGHIPAYIKSSAVNDGVCDEACCDGSDEESGQCPSRCQEVGEAYRKDQEIKQRSTEAGLKKKHQWIEEAKAQVTAWQEEKARLEDEIVLKKADVLKFERALKLMESQSKKSKSASNCPSCVEEIATLKHDISVLQNELEMLKGILHDMKRDHNHNFHDMAVKSAISGYDEFLNRYDQLKADIEADLKDIEAKESKFDNKEIDLEEDNESDHAQEDKESTVDILIKKLETILPEVVKTNVLDKLLASKIPDQNYSYQEGDMEKTREAFEAAESELDRLNSELDTVNEELKFDYGKNREWLKLKDVCISKDEGEYTYSLCFLGDAYQKSNKDHTRTHLGKFKEFIGGDVTQHIHDQGTRCWNGPERSVKAVIQCGVENEILEVSEPEKCEYLFRIVSPAVCQEMTTKEPIHEEL</sequence>
<dbReference type="InterPro" id="IPR039794">
    <property type="entry name" value="Gtb1-like"/>
</dbReference>
<dbReference type="InterPro" id="IPR036607">
    <property type="entry name" value="PRKCSH"/>
</dbReference>
<gene>
    <name evidence="8" type="ORF">G6F64_004183</name>
</gene>
<keyword evidence="3" id="KW-0256">Endoplasmic reticulum</keyword>
<evidence type="ECO:0000313" key="8">
    <source>
        <dbReference type="EMBL" id="KAG1310942.1"/>
    </source>
</evidence>
<evidence type="ECO:0000256" key="6">
    <source>
        <dbReference type="SAM" id="SignalP"/>
    </source>
</evidence>
<feature type="coiled-coil region" evidence="5">
    <location>
        <begin position="344"/>
        <end position="371"/>
    </location>
</feature>
<dbReference type="InterPro" id="IPR028146">
    <property type="entry name" value="PRKCSH_N"/>
</dbReference>
<name>A0A9P6XDL0_RHIOR</name>
<dbReference type="Proteomes" id="UP000716291">
    <property type="component" value="Unassembled WGS sequence"/>
</dbReference>
<dbReference type="AlphaFoldDB" id="A0A9P6XDL0"/>
<dbReference type="SUPFAM" id="SSF50911">
    <property type="entry name" value="Mannose 6-phosphate receptor domain"/>
    <property type="match status" value="1"/>
</dbReference>
<dbReference type="GO" id="GO:0006491">
    <property type="term" value="P:N-glycan processing"/>
    <property type="evidence" value="ECO:0007669"/>
    <property type="project" value="TreeGrafter"/>
</dbReference>
<evidence type="ECO:0000256" key="5">
    <source>
        <dbReference type="SAM" id="Coils"/>
    </source>
</evidence>
<feature type="signal peptide" evidence="6">
    <location>
        <begin position="1"/>
        <end position="20"/>
    </location>
</feature>
<keyword evidence="2 6" id="KW-0732">Signal</keyword>
<dbReference type="PROSITE" id="PS51914">
    <property type="entry name" value="MRH"/>
    <property type="match status" value="1"/>
</dbReference>
<dbReference type="PANTHER" id="PTHR12630">
    <property type="entry name" value="N-LINKED OLIGOSACCHARIDE PROCESSING"/>
    <property type="match status" value="1"/>
</dbReference>
<proteinExistence type="predicted"/>
<keyword evidence="5" id="KW-0175">Coiled coil</keyword>
<reference evidence="8" key="1">
    <citation type="journal article" date="2020" name="Microb. Genom.">
        <title>Genetic diversity of clinical and environmental Mucorales isolates obtained from an investigation of mucormycosis cases among solid organ transplant recipients.</title>
        <authorList>
            <person name="Nguyen M.H."/>
            <person name="Kaul D."/>
            <person name="Muto C."/>
            <person name="Cheng S.J."/>
            <person name="Richter R.A."/>
            <person name="Bruno V.M."/>
            <person name="Liu G."/>
            <person name="Beyhan S."/>
            <person name="Sundermann A.J."/>
            <person name="Mounaud S."/>
            <person name="Pasculle A.W."/>
            <person name="Nierman W.C."/>
            <person name="Driscoll E."/>
            <person name="Cumbie R."/>
            <person name="Clancy C.J."/>
            <person name="Dupont C.L."/>
        </authorList>
    </citation>
    <scope>NUCLEOTIDE SEQUENCE</scope>
    <source>
        <strain evidence="8">GL11</strain>
    </source>
</reference>
<feature type="domain" description="MRH" evidence="7">
    <location>
        <begin position="387"/>
        <end position="485"/>
    </location>
</feature>